<sequence>MLVSRSSQLLLLIGGCMNALVGQEAKANCSLFWLIRDEGPDDGGRKDGGDFASTGAGAHLRGRCEFEVLHDGSEELQPSGIVSLIFRSGWQRRVIVPASHESIAR</sequence>
<evidence type="ECO:0000313" key="1">
    <source>
        <dbReference type="EMBL" id="DAF58641.1"/>
    </source>
</evidence>
<organism evidence="1">
    <name type="scientific">Siphoviridae sp. ct86u1</name>
    <dbReference type="NCBI Taxonomy" id="2827789"/>
    <lineage>
        <taxon>Viruses</taxon>
        <taxon>Duplodnaviria</taxon>
        <taxon>Heunggongvirae</taxon>
        <taxon>Uroviricota</taxon>
        <taxon>Caudoviricetes</taxon>
    </lineage>
</organism>
<dbReference type="PROSITE" id="PS51257">
    <property type="entry name" value="PROKAR_LIPOPROTEIN"/>
    <property type="match status" value="1"/>
</dbReference>
<protein>
    <submittedName>
        <fullName evidence="1">Uncharacterized protein</fullName>
    </submittedName>
</protein>
<name>A0A8S5T5X4_9CAUD</name>
<reference evidence="1" key="1">
    <citation type="journal article" date="2021" name="Proc. Natl. Acad. Sci. U.S.A.">
        <title>A Catalog of Tens of Thousands of Viruses from Human Metagenomes Reveals Hidden Associations with Chronic Diseases.</title>
        <authorList>
            <person name="Tisza M.J."/>
            <person name="Buck C.B."/>
        </authorList>
    </citation>
    <scope>NUCLEOTIDE SEQUENCE</scope>
    <source>
        <strain evidence="1">Ct86u1</strain>
    </source>
</reference>
<accession>A0A8S5T5X4</accession>
<dbReference type="EMBL" id="BK032758">
    <property type="protein sequence ID" value="DAF58641.1"/>
    <property type="molecule type" value="Genomic_DNA"/>
</dbReference>
<proteinExistence type="predicted"/>